<accession>F4QAN4</accession>
<keyword evidence="6" id="KW-0175">Coiled coil</keyword>
<dbReference type="Pfam" id="PF08603">
    <property type="entry name" value="CAP_C"/>
    <property type="match status" value="1"/>
</dbReference>
<reference evidence="10" key="1">
    <citation type="journal article" date="2011" name="Genome Res.">
        <title>Phylogeny-wide analysis of social amoeba genomes highlights ancient origins for complex intercellular communication.</title>
        <authorList>
            <person name="Heidel A.J."/>
            <person name="Lawal H.M."/>
            <person name="Felder M."/>
            <person name="Schilde C."/>
            <person name="Helps N.R."/>
            <person name="Tunggal B."/>
            <person name="Rivero F."/>
            <person name="John U."/>
            <person name="Schleicher M."/>
            <person name="Eichinger L."/>
            <person name="Platzer M."/>
            <person name="Noegel A.A."/>
            <person name="Schaap P."/>
            <person name="Gloeckner G."/>
        </authorList>
    </citation>
    <scope>NUCLEOTIDE SEQUENCE [LARGE SCALE GENOMIC DNA]</scope>
    <source>
        <strain evidence="10">SH3</strain>
    </source>
</reference>
<keyword evidence="10" id="KW-1185">Reference proteome</keyword>
<comment type="subcellular location">
    <subcellularLocation>
        <location evidence="1">Cell membrane</location>
        <topology evidence="1">Peripheral membrane protein</topology>
    </subcellularLocation>
</comment>
<dbReference type="InterPro" id="IPR017901">
    <property type="entry name" value="C-CAP_CF_C-like"/>
</dbReference>
<dbReference type="FunFam" id="1.25.40.330:FF:000001">
    <property type="entry name" value="Adenylyl cyclase-associated protein"/>
    <property type="match status" value="1"/>
</dbReference>
<dbReference type="InterPro" id="IPR013912">
    <property type="entry name" value="Adenylate_cyclase-assoc_CAP_C"/>
</dbReference>
<dbReference type="InterPro" id="IPR036222">
    <property type="entry name" value="CAP_N_sf"/>
</dbReference>
<dbReference type="GO" id="GO:0010468">
    <property type="term" value="P:regulation of gene expression"/>
    <property type="evidence" value="ECO:0007669"/>
    <property type="project" value="EnsemblProtists"/>
</dbReference>
<dbReference type="InterPro" id="IPR036223">
    <property type="entry name" value="CAP_C_sf"/>
</dbReference>
<dbReference type="Pfam" id="PF01213">
    <property type="entry name" value="CAP_N-CM"/>
    <property type="match status" value="1"/>
</dbReference>
<dbReference type="GO" id="GO:0005774">
    <property type="term" value="C:vacuolar membrane"/>
    <property type="evidence" value="ECO:0007669"/>
    <property type="project" value="EnsemblProtists"/>
</dbReference>
<dbReference type="GO" id="GO:0031143">
    <property type="term" value="C:pseudopodium"/>
    <property type="evidence" value="ECO:0007669"/>
    <property type="project" value="EnsemblProtists"/>
</dbReference>
<dbReference type="SUPFAM" id="SSF69340">
    <property type="entry name" value="C-terminal domain of adenylylcyclase associated protein"/>
    <property type="match status" value="1"/>
</dbReference>
<dbReference type="InterPro" id="IPR053950">
    <property type="entry name" value="CAP_N"/>
</dbReference>
<dbReference type="PANTHER" id="PTHR10652">
    <property type="entry name" value="ADENYLYL CYCLASE-ASSOCIATED PROTEIN"/>
    <property type="match status" value="1"/>
</dbReference>
<dbReference type="Gene3D" id="2.160.20.70">
    <property type="match status" value="1"/>
</dbReference>
<dbReference type="GO" id="GO:0098609">
    <property type="term" value="P:cell-cell adhesion"/>
    <property type="evidence" value="ECO:0007669"/>
    <property type="project" value="EnsemblProtists"/>
</dbReference>
<feature type="compositionally biased region" description="Pro residues" evidence="7">
    <location>
        <begin position="235"/>
        <end position="252"/>
    </location>
</feature>
<dbReference type="OMA" id="KSQQTHK"/>
<evidence type="ECO:0000313" key="9">
    <source>
        <dbReference type="EMBL" id="EGG15753.1"/>
    </source>
</evidence>
<keyword evidence="4" id="KW-0472">Membrane</keyword>
<dbReference type="GO" id="GO:0000281">
    <property type="term" value="P:mitotic cytokinesis"/>
    <property type="evidence" value="ECO:0007669"/>
    <property type="project" value="EnsemblProtists"/>
</dbReference>
<feature type="compositionally biased region" description="Low complexity" evidence="7">
    <location>
        <begin position="219"/>
        <end position="234"/>
    </location>
</feature>
<dbReference type="GO" id="GO:0006970">
    <property type="term" value="P:response to osmotic stress"/>
    <property type="evidence" value="ECO:0007669"/>
    <property type="project" value="EnsemblProtists"/>
</dbReference>
<dbReference type="STRING" id="1054147.F4QAN4"/>
<evidence type="ECO:0000313" key="10">
    <source>
        <dbReference type="Proteomes" id="UP000007797"/>
    </source>
</evidence>
<feature type="region of interest" description="Disordered" evidence="7">
    <location>
        <begin position="219"/>
        <end position="264"/>
    </location>
</feature>
<dbReference type="GO" id="GO:0033298">
    <property type="term" value="P:contractile vacuole organization"/>
    <property type="evidence" value="ECO:0007669"/>
    <property type="project" value="EnsemblProtists"/>
</dbReference>
<evidence type="ECO:0000256" key="1">
    <source>
        <dbReference type="ARBA" id="ARBA00004202"/>
    </source>
</evidence>
<dbReference type="InterPro" id="IPR028417">
    <property type="entry name" value="CAP_CS_C"/>
</dbReference>
<dbReference type="InterPro" id="IPR006599">
    <property type="entry name" value="CARP_motif"/>
</dbReference>
<dbReference type="Pfam" id="PF21938">
    <property type="entry name" value="CAP_N"/>
    <property type="match status" value="1"/>
</dbReference>
<dbReference type="PROSITE" id="PS01089">
    <property type="entry name" value="CAP_2"/>
    <property type="match status" value="1"/>
</dbReference>
<name>F4QAN4_CACFS</name>
<proteinExistence type="inferred from homology"/>
<dbReference type="PROSITE" id="PS01088">
    <property type="entry name" value="CAP_1"/>
    <property type="match status" value="1"/>
</dbReference>
<dbReference type="GO" id="GO:0005938">
    <property type="term" value="C:cell cortex"/>
    <property type="evidence" value="ECO:0007669"/>
    <property type="project" value="EnsemblProtists"/>
</dbReference>
<dbReference type="InterPro" id="IPR013992">
    <property type="entry name" value="Adenylate_cyclase-assoc_CAP_N"/>
</dbReference>
<dbReference type="FunFam" id="2.160.20.70:FF:000001">
    <property type="entry name" value="Adenylyl cyclase-associated protein"/>
    <property type="match status" value="1"/>
</dbReference>
<organism evidence="9 10">
    <name type="scientific">Cavenderia fasciculata</name>
    <name type="common">Slime mold</name>
    <name type="synonym">Dictyostelium fasciculatum</name>
    <dbReference type="NCBI Taxonomy" id="261658"/>
    <lineage>
        <taxon>Eukaryota</taxon>
        <taxon>Amoebozoa</taxon>
        <taxon>Evosea</taxon>
        <taxon>Eumycetozoa</taxon>
        <taxon>Dictyostelia</taxon>
        <taxon>Acytosteliales</taxon>
        <taxon>Cavenderiaceae</taxon>
        <taxon>Cavenderia</taxon>
    </lineage>
</organism>
<evidence type="ECO:0000256" key="6">
    <source>
        <dbReference type="SAM" id="Coils"/>
    </source>
</evidence>
<dbReference type="GO" id="GO:0003779">
    <property type="term" value="F:actin binding"/>
    <property type="evidence" value="ECO:0007669"/>
    <property type="project" value="InterPro"/>
</dbReference>
<dbReference type="GO" id="GO:0031152">
    <property type="term" value="P:aggregation involved in sorocarp development"/>
    <property type="evidence" value="ECO:0007669"/>
    <property type="project" value="EnsemblProtists"/>
</dbReference>
<dbReference type="KEGG" id="dfa:DFA_10596"/>
<protein>
    <recommendedName>
        <fullName evidence="5">Adenylyl cyclase-associated protein</fullName>
    </recommendedName>
</protein>
<dbReference type="Gene3D" id="1.25.40.330">
    <property type="entry name" value="Adenylate cyclase-associated CAP, N-terminal domain"/>
    <property type="match status" value="1"/>
</dbReference>
<dbReference type="GO" id="GO:0006907">
    <property type="term" value="P:pinocytosis"/>
    <property type="evidence" value="ECO:0007669"/>
    <property type="project" value="EnsemblProtists"/>
</dbReference>
<keyword evidence="3" id="KW-1003">Cell membrane</keyword>
<feature type="domain" description="C-CAP/cofactor C-like" evidence="8">
    <location>
        <begin position="323"/>
        <end position="462"/>
    </location>
</feature>
<evidence type="ECO:0000256" key="5">
    <source>
        <dbReference type="RuleBase" id="RU000647"/>
    </source>
</evidence>
<evidence type="ECO:0000256" key="7">
    <source>
        <dbReference type="SAM" id="MobiDB-lite"/>
    </source>
</evidence>
<feature type="region of interest" description="Disordered" evidence="7">
    <location>
        <begin position="279"/>
        <end position="301"/>
    </location>
</feature>
<evidence type="ECO:0000256" key="2">
    <source>
        <dbReference type="ARBA" id="ARBA00007659"/>
    </source>
</evidence>
<dbReference type="OrthoDB" id="1601at2759"/>
<dbReference type="PANTHER" id="PTHR10652:SF0">
    <property type="entry name" value="ADENYLYL CYCLASE-ASSOCIATED PROTEIN"/>
    <property type="match status" value="1"/>
</dbReference>
<gene>
    <name evidence="9" type="primary">cap</name>
    <name evidence="9" type="ORF">DFA_10596</name>
</gene>
<dbReference type="SMART" id="SM00673">
    <property type="entry name" value="CARP"/>
    <property type="match status" value="2"/>
</dbReference>
<dbReference type="InterPro" id="IPR016098">
    <property type="entry name" value="CAP/MinC_C"/>
</dbReference>
<evidence type="ECO:0000259" key="8">
    <source>
        <dbReference type="PROSITE" id="PS51329"/>
    </source>
</evidence>
<dbReference type="EMBL" id="GL883026">
    <property type="protein sequence ID" value="EGG15753.1"/>
    <property type="molecule type" value="Genomic_DNA"/>
</dbReference>
<dbReference type="InterPro" id="IPR001837">
    <property type="entry name" value="Adenylate_cyclase-assoc_CAP"/>
</dbReference>
<dbReference type="GO" id="GO:0031153">
    <property type="term" value="P:slug development involved in sorocarp development"/>
    <property type="evidence" value="ECO:0007669"/>
    <property type="project" value="EnsemblProtists"/>
</dbReference>
<dbReference type="Proteomes" id="UP000007797">
    <property type="component" value="Unassembled WGS sequence"/>
</dbReference>
<evidence type="ECO:0000256" key="4">
    <source>
        <dbReference type="ARBA" id="ARBA00023136"/>
    </source>
</evidence>
<dbReference type="GO" id="GO:0030670">
    <property type="term" value="C:phagocytic vesicle membrane"/>
    <property type="evidence" value="ECO:0007669"/>
    <property type="project" value="EnsemblProtists"/>
</dbReference>
<dbReference type="PROSITE" id="PS51329">
    <property type="entry name" value="C_CAP_COFACTOR_C"/>
    <property type="match status" value="1"/>
</dbReference>
<dbReference type="GO" id="GO:0044354">
    <property type="term" value="C:macropinosome"/>
    <property type="evidence" value="ECO:0007669"/>
    <property type="project" value="EnsemblProtists"/>
</dbReference>
<sequence>MNQLESTLDTLLKRLDTATQRLETVEKALASGAAAGSAPAAAAGSAPSAAAVTEFQNLVDQHIVPFVALSKQLAPELAQQVDELIAALESEKQLIALASNSKKPTQDALVQLIQPINLHAQKIEALRNANRSSKVFNNLSAISESIGFLSWVLVEPTPAPHVAEMKASAEFYTNRILKEFKGVNQQQVDWVQQYNAFLGDLQKYIKQYHTTGLTWNPKGGNAPSSVPASSAPSAGAPPAPTGAPAPPPPPPAGYLDDNKPKKPAADMSAVFSQLGKGEGVTSGLKKVTDDMKSKNNPNKSSVVKADDLKTTTTTTTAKAAAAPAKPPKFALESNKWCVEFQKGNKNIVIADTDPRQTVYIYQCQDSVIQIKGKVNAITVDNCKKTAIVFENAISSCELVNCISVEVQVTGKVPSVSIDKTSGCQLYLSQESLATEIVTSKSSEMNVLIPGATPNDDLVEIAVPEQYKTLVKGNRLITESMSHV</sequence>
<dbReference type="GO" id="GO:0007163">
    <property type="term" value="P:establishment or maintenance of cell polarity"/>
    <property type="evidence" value="ECO:0007669"/>
    <property type="project" value="EnsemblProtists"/>
</dbReference>
<dbReference type="GO" id="GO:0007015">
    <property type="term" value="P:actin filament organization"/>
    <property type="evidence" value="ECO:0007669"/>
    <property type="project" value="TreeGrafter"/>
</dbReference>
<feature type="coiled-coil region" evidence="6">
    <location>
        <begin position="1"/>
        <end position="28"/>
    </location>
</feature>
<dbReference type="InterPro" id="IPR018106">
    <property type="entry name" value="CAP_CS_N"/>
</dbReference>
<dbReference type="RefSeq" id="XP_004354500.1">
    <property type="nucleotide sequence ID" value="XM_004354448.1"/>
</dbReference>
<comment type="similarity">
    <text evidence="2 5">Belongs to the CAP family.</text>
</comment>
<dbReference type="GO" id="GO:0001891">
    <property type="term" value="C:phagocytic cup"/>
    <property type="evidence" value="ECO:0007669"/>
    <property type="project" value="EnsemblProtists"/>
</dbReference>
<dbReference type="GO" id="GO:0008179">
    <property type="term" value="F:adenylate cyclase binding"/>
    <property type="evidence" value="ECO:0007669"/>
    <property type="project" value="TreeGrafter"/>
</dbReference>
<dbReference type="SUPFAM" id="SSF101278">
    <property type="entry name" value="N-terminal domain of adenylylcyclase associated protein, CAP"/>
    <property type="match status" value="1"/>
</dbReference>
<dbReference type="AlphaFoldDB" id="F4QAN4"/>
<dbReference type="GO" id="GO:0019933">
    <property type="term" value="P:cAMP-mediated signaling"/>
    <property type="evidence" value="ECO:0007669"/>
    <property type="project" value="TreeGrafter"/>
</dbReference>
<evidence type="ECO:0000256" key="3">
    <source>
        <dbReference type="ARBA" id="ARBA00022475"/>
    </source>
</evidence>
<dbReference type="GeneID" id="14866976"/>